<accession>A0A285MR89</accession>
<dbReference type="AlphaFoldDB" id="A0A285MR89"/>
<sequence length="156" mass="18111">MSRFYKKLSALTLSEMLVVLLLTIIVVGLAFSILGLVQKQMFGIQENYERKTVDNLLQQGMWIDFNSNSRIEFSSKTNSIMLSNEIEEKQYGFYDGYVTRGRDTFFTDFKVGKLYFQGNEVMEGMIDAIELSTNYEKENDNMIFVYKKNTAADFMN</sequence>
<name>A0A285MR89_9FLAO</name>
<organism evidence="2 3">
    <name type="scientific">Flagellimonas pacifica</name>
    <dbReference type="NCBI Taxonomy" id="1247520"/>
    <lineage>
        <taxon>Bacteria</taxon>
        <taxon>Pseudomonadati</taxon>
        <taxon>Bacteroidota</taxon>
        <taxon>Flavobacteriia</taxon>
        <taxon>Flavobacteriales</taxon>
        <taxon>Flavobacteriaceae</taxon>
        <taxon>Flagellimonas</taxon>
    </lineage>
</organism>
<proteinExistence type="predicted"/>
<keyword evidence="1" id="KW-0472">Membrane</keyword>
<dbReference type="OrthoDB" id="1189466at2"/>
<protein>
    <recommendedName>
        <fullName evidence="4">Prepilin-type N-terminal cleavage/methylation domain-containing protein</fullName>
    </recommendedName>
</protein>
<keyword evidence="1" id="KW-1133">Transmembrane helix</keyword>
<keyword evidence="1" id="KW-0812">Transmembrane</keyword>
<gene>
    <name evidence="2" type="ORF">SAMN06265377_1510</name>
</gene>
<reference evidence="3" key="1">
    <citation type="submission" date="2017-09" db="EMBL/GenBank/DDBJ databases">
        <authorList>
            <person name="Varghese N."/>
            <person name="Submissions S."/>
        </authorList>
    </citation>
    <scope>NUCLEOTIDE SEQUENCE [LARGE SCALE GENOMIC DNA]</scope>
    <source>
        <strain evidence="3">DSM 25885</strain>
    </source>
</reference>
<dbReference type="EMBL" id="OBEH01000002">
    <property type="protein sequence ID" value="SNY99699.1"/>
    <property type="molecule type" value="Genomic_DNA"/>
</dbReference>
<keyword evidence="3" id="KW-1185">Reference proteome</keyword>
<evidence type="ECO:0008006" key="4">
    <source>
        <dbReference type="Google" id="ProtNLM"/>
    </source>
</evidence>
<feature type="transmembrane region" description="Helical" evidence="1">
    <location>
        <begin position="16"/>
        <end position="37"/>
    </location>
</feature>
<dbReference type="Proteomes" id="UP000219048">
    <property type="component" value="Unassembled WGS sequence"/>
</dbReference>
<dbReference type="RefSeq" id="WP_133067232.1">
    <property type="nucleotide sequence ID" value="NZ_OBEH01000002.1"/>
</dbReference>
<evidence type="ECO:0000256" key="1">
    <source>
        <dbReference type="SAM" id="Phobius"/>
    </source>
</evidence>
<evidence type="ECO:0000313" key="3">
    <source>
        <dbReference type="Proteomes" id="UP000219048"/>
    </source>
</evidence>
<evidence type="ECO:0000313" key="2">
    <source>
        <dbReference type="EMBL" id="SNY99699.1"/>
    </source>
</evidence>